<keyword evidence="11 13" id="KW-0739">Sodium transport</keyword>
<keyword evidence="9 14" id="KW-0472">Membrane</keyword>
<keyword evidence="16" id="KW-1185">Reference proteome</keyword>
<keyword evidence="15" id="KW-0732">Signal</keyword>
<evidence type="ECO:0000256" key="7">
    <source>
        <dbReference type="ARBA" id="ARBA00023053"/>
    </source>
</evidence>
<dbReference type="AlphaFoldDB" id="A0A914V6N5"/>
<keyword evidence="4 13" id="KW-0894">Sodium channel</keyword>
<evidence type="ECO:0000256" key="2">
    <source>
        <dbReference type="ARBA" id="ARBA00007193"/>
    </source>
</evidence>
<dbReference type="GO" id="GO:0005272">
    <property type="term" value="F:sodium channel activity"/>
    <property type="evidence" value="ECO:0007669"/>
    <property type="project" value="UniProtKB-KW"/>
</dbReference>
<proteinExistence type="inferred from homology"/>
<evidence type="ECO:0000256" key="13">
    <source>
        <dbReference type="RuleBase" id="RU000679"/>
    </source>
</evidence>
<dbReference type="InterPro" id="IPR001873">
    <property type="entry name" value="ENaC"/>
</dbReference>
<keyword evidence="6 14" id="KW-1133">Transmembrane helix</keyword>
<evidence type="ECO:0000256" key="12">
    <source>
        <dbReference type="ARBA" id="ARBA00023303"/>
    </source>
</evidence>
<keyword evidence="3 13" id="KW-0813">Transport</keyword>
<accession>A0A914V6N5</accession>
<comment type="similarity">
    <text evidence="2 13">Belongs to the amiloride-sensitive sodium channel (TC 1.A.6) family.</text>
</comment>
<comment type="subcellular location">
    <subcellularLocation>
        <location evidence="1">Membrane</location>
        <topology evidence="1">Multi-pass membrane protein</topology>
    </subcellularLocation>
</comment>
<sequence>MILIALFATFTVKMCMELVLRYTNGSTTSILEVMSNKTYQLPKSTLCLSNFAFEFDDLKVRNISLNETQYQDAVQDYFSNVKPTKSEFLEDFAHWPNSIFWVIQKYLYVMIHAESVHKYEASNAFPSLDHFEFKQDYGSYRNVTPSSDDSWQAALLLEKHIKALNVSITEMRQALGMALKDKFKLTIDFHPALAKKQSIEDIETAYIDWWWACYVVDLPRLGIKLSSATEYIEIATNASMEYSRPVTQKGFATIVLDLKNTYSFETLWDSDDTTDGVMHGALGTATTYTIRATAAYHSLPEKHGVTQCYESSTQAQCRWQCRRNMIKNLCGCTAATLPTNFTSNTNNATEECSMERYTQCKLKYSFGDDRNCVETCLQSCDRWNYDIQHYGKDNDDVKRADMERNQKFGSMRLMVKDFDYPDFKEQYVYSVEHFNATFGGTLGIWLALDFIILIRLIIYMLTSAYNLVKVGKKYQTKPRPMNNEDNDSLTTVDIVPRYNHCNNDRRVSLTMISVS</sequence>
<evidence type="ECO:0000256" key="1">
    <source>
        <dbReference type="ARBA" id="ARBA00004141"/>
    </source>
</evidence>
<dbReference type="GO" id="GO:0016020">
    <property type="term" value="C:membrane"/>
    <property type="evidence" value="ECO:0007669"/>
    <property type="project" value="UniProtKB-SubCell"/>
</dbReference>
<protein>
    <submittedName>
        <fullName evidence="17">Uncharacterized protein</fullName>
    </submittedName>
</protein>
<reference evidence="17" key="1">
    <citation type="submission" date="2022-11" db="UniProtKB">
        <authorList>
            <consortium name="WormBaseParasite"/>
        </authorList>
    </citation>
    <scope>IDENTIFICATION</scope>
</reference>
<feature type="signal peptide" evidence="15">
    <location>
        <begin position="1"/>
        <end position="15"/>
    </location>
</feature>
<keyword evidence="12 13" id="KW-0407">Ion channel</keyword>
<evidence type="ECO:0000313" key="16">
    <source>
        <dbReference type="Proteomes" id="UP000887566"/>
    </source>
</evidence>
<feature type="transmembrane region" description="Helical" evidence="14">
    <location>
        <begin position="442"/>
        <end position="468"/>
    </location>
</feature>
<evidence type="ECO:0000256" key="15">
    <source>
        <dbReference type="SAM" id="SignalP"/>
    </source>
</evidence>
<evidence type="ECO:0000256" key="4">
    <source>
        <dbReference type="ARBA" id="ARBA00022461"/>
    </source>
</evidence>
<keyword evidence="8 13" id="KW-0406">Ion transport</keyword>
<evidence type="ECO:0000256" key="11">
    <source>
        <dbReference type="ARBA" id="ARBA00023201"/>
    </source>
</evidence>
<evidence type="ECO:0000256" key="9">
    <source>
        <dbReference type="ARBA" id="ARBA00023136"/>
    </source>
</evidence>
<evidence type="ECO:0000313" key="17">
    <source>
        <dbReference type="WBParaSite" id="PSAMB.scaffold1513size30530.g13576.t1"/>
    </source>
</evidence>
<keyword evidence="7" id="KW-0915">Sodium</keyword>
<evidence type="ECO:0000256" key="5">
    <source>
        <dbReference type="ARBA" id="ARBA00022692"/>
    </source>
</evidence>
<evidence type="ECO:0000256" key="6">
    <source>
        <dbReference type="ARBA" id="ARBA00022989"/>
    </source>
</evidence>
<dbReference type="WBParaSite" id="PSAMB.scaffold1513size30530.g13576.t1">
    <property type="protein sequence ID" value="PSAMB.scaffold1513size30530.g13576.t1"/>
    <property type="gene ID" value="PSAMB.scaffold1513size30530.g13576"/>
</dbReference>
<evidence type="ECO:0000256" key="14">
    <source>
        <dbReference type="SAM" id="Phobius"/>
    </source>
</evidence>
<dbReference type="Proteomes" id="UP000887566">
    <property type="component" value="Unplaced"/>
</dbReference>
<evidence type="ECO:0000256" key="10">
    <source>
        <dbReference type="ARBA" id="ARBA00023180"/>
    </source>
</evidence>
<dbReference type="Pfam" id="PF00858">
    <property type="entry name" value="ASC"/>
    <property type="match status" value="1"/>
</dbReference>
<keyword evidence="5 13" id="KW-0812">Transmembrane</keyword>
<evidence type="ECO:0000256" key="8">
    <source>
        <dbReference type="ARBA" id="ARBA00023065"/>
    </source>
</evidence>
<organism evidence="16 17">
    <name type="scientific">Plectus sambesii</name>
    <dbReference type="NCBI Taxonomy" id="2011161"/>
    <lineage>
        <taxon>Eukaryota</taxon>
        <taxon>Metazoa</taxon>
        <taxon>Ecdysozoa</taxon>
        <taxon>Nematoda</taxon>
        <taxon>Chromadorea</taxon>
        <taxon>Plectida</taxon>
        <taxon>Plectina</taxon>
        <taxon>Plectoidea</taxon>
        <taxon>Plectidae</taxon>
        <taxon>Plectus</taxon>
    </lineage>
</organism>
<keyword evidence="10" id="KW-0325">Glycoprotein</keyword>
<feature type="chain" id="PRO_5036696458" evidence="15">
    <location>
        <begin position="16"/>
        <end position="515"/>
    </location>
</feature>
<name>A0A914V6N5_9BILA</name>
<evidence type="ECO:0000256" key="3">
    <source>
        <dbReference type="ARBA" id="ARBA00022448"/>
    </source>
</evidence>